<evidence type="ECO:0000256" key="1">
    <source>
        <dbReference type="ARBA" id="ARBA00007118"/>
    </source>
</evidence>
<dbReference type="RefSeq" id="WP_183592777.1">
    <property type="nucleotide sequence ID" value="NZ_JACHWR010000002.1"/>
</dbReference>
<evidence type="ECO:0000259" key="3">
    <source>
        <dbReference type="Pfam" id="PF00881"/>
    </source>
</evidence>
<evidence type="ECO:0000313" key="4">
    <source>
        <dbReference type="EMBL" id="MBB3042858.1"/>
    </source>
</evidence>
<name>A0A7W4Z1H2_9ACTN</name>
<dbReference type="InterPro" id="IPR000415">
    <property type="entry name" value="Nitroreductase-like"/>
</dbReference>
<reference evidence="4 5" key="1">
    <citation type="submission" date="2020-08" db="EMBL/GenBank/DDBJ databases">
        <title>Sequencing the genomes of 1000 actinobacteria strains.</title>
        <authorList>
            <person name="Klenk H.-P."/>
        </authorList>
    </citation>
    <scope>NUCLEOTIDE SEQUENCE [LARGE SCALE GENOMIC DNA]</scope>
    <source>
        <strain evidence="4 5">DSM 105498</strain>
    </source>
</reference>
<sequence>MEFKEVVGNRRSVRHFLPYKQVEREKIQVMLEAANRSSRSMNADYVKAIVVNRDELSEELRDSLRNPTTTLDLDMAPTYVMWFINLKYPEGTKERLKQLIDHGVNTPSHGWSHAYVDGVIQKTVIDKIAGDDFRLNWMGAIEAGQAIAQALLAAYDEGLGACLHNFSDTKIREALNVPDHWRRAWIMLVGYPAMGVEDGGQRPRRPLGENFYWGDADTPFESDPAVVARLTEAKLLQTPSPTPHRFEEIRLFNREFGLPD</sequence>
<keyword evidence="2" id="KW-0560">Oxidoreductase</keyword>
<organism evidence="4 5">
    <name type="scientific">Nocardioides soli</name>
    <dbReference type="NCBI Taxonomy" id="1036020"/>
    <lineage>
        <taxon>Bacteria</taxon>
        <taxon>Bacillati</taxon>
        <taxon>Actinomycetota</taxon>
        <taxon>Actinomycetes</taxon>
        <taxon>Propionibacteriales</taxon>
        <taxon>Nocardioidaceae</taxon>
        <taxon>Nocardioides</taxon>
    </lineage>
</organism>
<dbReference type="PANTHER" id="PTHR43673">
    <property type="entry name" value="NAD(P)H NITROREDUCTASE YDGI-RELATED"/>
    <property type="match status" value="1"/>
</dbReference>
<protein>
    <submittedName>
        <fullName evidence="4">Nitroreductase</fullName>
    </submittedName>
</protein>
<dbReference type="Gene3D" id="3.40.109.10">
    <property type="entry name" value="NADH Oxidase"/>
    <property type="match status" value="1"/>
</dbReference>
<comment type="similarity">
    <text evidence="1">Belongs to the nitroreductase family.</text>
</comment>
<dbReference type="Pfam" id="PF00881">
    <property type="entry name" value="Nitroreductase"/>
    <property type="match status" value="2"/>
</dbReference>
<dbReference type="SUPFAM" id="SSF55469">
    <property type="entry name" value="FMN-dependent nitroreductase-like"/>
    <property type="match status" value="1"/>
</dbReference>
<gene>
    <name evidence="4" type="ORF">FHU40_002676</name>
</gene>
<dbReference type="InterPro" id="IPR029479">
    <property type="entry name" value="Nitroreductase"/>
</dbReference>
<dbReference type="Proteomes" id="UP000589626">
    <property type="component" value="Unassembled WGS sequence"/>
</dbReference>
<feature type="domain" description="Nitroreductase" evidence="3">
    <location>
        <begin position="136"/>
        <end position="191"/>
    </location>
</feature>
<evidence type="ECO:0000313" key="5">
    <source>
        <dbReference type="Proteomes" id="UP000589626"/>
    </source>
</evidence>
<feature type="domain" description="Nitroreductase" evidence="3">
    <location>
        <begin position="9"/>
        <end position="66"/>
    </location>
</feature>
<proteinExistence type="inferred from homology"/>
<accession>A0A7W4Z1H2</accession>
<comment type="caution">
    <text evidence="4">The sequence shown here is derived from an EMBL/GenBank/DDBJ whole genome shotgun (WGS) entry which is preliminary data.</text>
</comment>
<dbReference type="PANTHER" id="PTHR43673:SF10">
    <property type="entry name" value="NADH DEHYDROGENASE_NAD(P)H NITROREDUCTASE XCC3605-RELATED"/>
    <property type="match status" value="1"/>
</dbReference>
<keyword evidence="5" id="KW-1185">Reference proteome</keyword>
<dbReference type="EMBL" id="JACHWR010000002">
    <property type="protein sequence ID" value="MBB3042858.1"/>
    <property type="molecule type" value="Genomic_DNA"/>
</dbReference>
<evidence type="ECO:0000256" key="2">
    <source>
        <dbReference type="ARBA" id="ARBA00023002"/>
    </source>
</evidence>
<dbReference type="GO" id="GO:0016491">
    <property type="term" value="F:oxidoreductase activity"/>
    <property type="evidence" value="ECO:0007669"/>
    <property type="project" value="UniProtKB-KW"/>
</dbReference>
<dbReference type="AlphaFoldDB" id="A0A7W4Z1H2"/>